<dbReference type="Pfam" id="PF13350">
    <property type="entry name" value="Y_phosphatase3"/>
    <property type="match status" value="1"/>
</dbReference>
<dbReference type="Gene3D" id="3.90.190.10">
    <property type="entry name" value="Protein tyrosine phosphatase superfamily"/>
    <property type="match status" value="1"/>
</dbReference>
<dbReference type="Proteomes" id="UP000663637">
    <property type="component" value="Chromosome"/>
</dbReference>
<dbReference type="EMBL" id="CP061510">
    <property type="protein sequence ID" value="QSB44489.1"/>
    <property type="molecule type" value="Genomic_DNA"/>
</dbReference>
<name>A0ABX7KBA3_9SPHN</name>
<gene>
    <name evidence="3" type="ORF">IDJ81_14525</name>
</gene>
<evidence type="ECO:0000313" key="3">
    <source>
        <dbReference type="EMBL" id="QSB44489.1"/>
    </source>
</evidence>
<evidence type="ECO:0000256" key="1">
    <source>
        <dbReference type="ARBA" id="ARBA00009580"/>
    </source>
</evidence>
<dbReference type="InterPro" id="IPR000387">
    <property type="entry name" value="Tyr_Pase_dom"/>
</dbReference>
<dbReference type="InterPro" id="IPR016130">
    <property type="entry name" value="Tyr_Pase_AS"/>
</dbReference>
<dbReference type="PROSITE" id="PS00383">
    <property type="entry name" value="TYR_PHOSPHATASE_1"/>
    <property type="match status" value="1"/>
</dbReference>
<dbReference type="PANTHER" id="PTHR31126:SF1">
    <property type="entry name" value="TYROSINE SPECIFIC PROTEIN PHOSPHATASES DOMAIN-CONTAINING PROTEIN"/>
    <property type="match status" value="1"/>
</dbReference>
<organism evidence="3 4">
    <name type="scientific">Tsuneonella flava</name>
    <dbReference type="NCBI Taxonomy" id="2055955"/>
    <lineage>
        <taxon>Bacteria</taxon>
        <taxon>Pseudomonadati</taxon>
        <taxon>Pseudomonadota</taxon>
        <taxon>Alphaproteobacteria</taxon>
        <taxon>Sphingomonadales</taxon>
        <taxon>Erythrobacteraceae</taxon>
        <taxon>Tsuneonella</taxon>
    </lineage>
</organism>
<dbReference type="InterPro" id="IPR026893">
    <property type="entry name" value="Tyr/Ser_Pase_IphP-type"/>
</dbReference>
<comment type="similarity">
    <text evidence="1">Belongs to the protein-tyrosine phosphatase family.</text>
</comment>
<evidence type="ECO:0000313" key="4">
    <source>
        <dbReference type="Proteomes" id="UP000663637"/>
    </source>
</evidence>
<dbReference type="PROSITE" id="PS50056">
    <property type="entry name" value="TYR_PHOSPHATASE_2"/>
    <property type="match status" value="1"/>
</dbReference>
<proteinExistence type="inferred from homology"/>
<evidence type="ECO:0000259" key="2">
    <source>
        <dbReference type="PROSITE" id="PS50056"/>
    </source>
</evidence>
<dbReference type="PANTHER" id="PTHR31126">
    <property type="entry name" value="TYROSINE-PROTEIN PHOSPHATASE"/>
    <property type="match status" value="1"/>
</dbReference>
<reference evidence="3 4" key="1">
    <citation type="submission" date="2020-09" db="EMBL/GenBank/DDBJ databases">
        <title>Complete genome sequence of altererythrobacter flavus SS-21NJ, isolated from Dongying oil sludge in Shandong province.</title>
        <authorList>
            <person name="Sun S."/>
            <person name="Zhang Z."/>
        </authorList>
    </citation>
    <scope>NUCLEOTIDE SEQUENCE [LARGE SCALE GENOMIC DNA]</scope>
    <source>
        <strain evidence="3 4">SS-21NJ</strain>
    </source>
</reference>
<keyword evidence="4" id="KW-1185">Reference proteome</keyword>
<accession>A0ABX7KBA3</accession>
<feature type="domain" description="Tyrosine specific protein phosphatases" evidence="2">
    <location>
        <begin position="121"/>
        <end position="189"/>
    </location>
</feature>
<protein>
    <submittedName>
        <fullName evidence="3">Tyrosine-protein phosphatase</fullName>
    </submittedName>
</protein>
<dbReference type="InterPro" id="IPR029021">
    <property type="entry name" value="Prot-tyrosine_phosphatase-like"/>
</dbReference>
<sequence length="259" mass="28398">MHGLRNFRDVGESLDPTHPAIAAGQLFRCGHLARLHDEAKRDLLARPWSHVIDLRYPDECRRDPSPWPNETRYRLLNVGGGSSRDAPHLEMFMAARAEAHGIDAVNLSFYREIPFDPLYRPLFAEAVGAIAASEGPVLVHCTAGKDRTGILVALILSLLGVDRSLIVEDYLKSTRIVTPEFTESMREQLEKMTGETVTLAEVTAMLTVSPDYIVAMFDAVSARSGSVADYFAEVGIGQSEIGALRNRMGSRLASSSSSV</sequence>
<dbReference type="RefSeq" id="WP_205442127.1">
    <property type="nucleotide sequence ID" value="NZ_CP061510.1"/>
</dbReference>
<dbReference type="SUPFAM" id="SSF52799">
    <property type="entry name" value="(Phosphotyrosine protein) phosphatases II"/>
    <property type="match status" value="1"/>
</dbReference>